<organism evidence="2 3">
    <name type="scientific">Ganoderma sinense ZZ0214-1</name>
    <dbReference type="NCBI Taxonomy" id="1077348"/>
    <lineage>
        <taxon>Eukaryota</taxon>
        <taxon>Fungi</taxon>
        <taxon>Dikarya</taxon>
        <taxon>Basidiomycota</taxon>
        <taxon>Agaricomycotina</taxon>
        <taxon>Agaricomycetes</taxon>
        <taxon>Polyporales</taxon>
        <taxon>Polyporaceae</taxon>
        <taxon>Ganoderma</taxon>
    </lineage>
</organism>
<keyword evidence="3" id="KW-1185">Reference proteome</keyword>
<dbReference type="InterPro" id="IPR002575">
    <property type="entry name" value="Aminoglycoside_PTrfase"/>
</dbReference>
<dbReference type="SUPFAM" id="SSF56112">
    <property type="entry name" value="Protein kinase-like (PK-like)"/>
    <property type="match status" value="1"/>
</dbReference>
<protein>
    <recommendedName>
        <fullName evidence="1">Aminoglycoside phosphotransferase domain-containing protein</fullName>
    </recommendedName>
</protein>
<reference evidence="2 3" key="1">
    <citation type="journal article" date="2015" name="Sci. Rep.">
        <title>Chromosome-level genome map provides insights into diverse defense mechanisms in the medicinal fungus Ganoderma sinense.</title>
        <authorList>
            <person name="Zhu Y."/>
            <person name="Xu J."/>
            <person name="Sun C."/>
            <person name="Zhou S."/>
            <person name="Xu H."/>
            <person name="Nelson D.R."/>
            <person name="Qian J."/>
            <person name="Song J."/>
            <person name="Luo H."/>
            <person name="Xiang L."/>
            <person name="Li Y."/>
            <person name="Xu Z."/>
            <person name="Ji A."/>
            <person name="Wang L."/>
            <person name="Lu S."/>
            <person name="Hayward A."/>
            <person name="Sun W."/>
            <person name="Li X."/>
            <person name="Schwartz D.C."/>
            <person name="Wang Y."/>
            <person name="Chen S."/>
        </authorList>
    </citation>
    <scope>NUCLEOTIDE SEQUENCE [LARGE SCALE GENOMIC DNA]</scope>
    <source>
        <strain evidence="2 3">ZZ0214-1</strain>
    </source>
</reference>
<dbReference type="InterPro" id="IPR011009">
    <property type="entry name" value="Kinase-like_dom_sf"/>
</dbReference>
<dbReference type="OrthoDB" id="5404599at2759"/>
<dbReference type="PANTHER" id="PTHR21310:SF58">
    <property type="entry name" value="AMINOGLYCOSIDE PHOSPHOTRANSFERASE DOMAIN-CONTAINING PROTEIN"/>
    <property type="match status" value="1"/>
</dbReference>
<gene>
    <name evidence="2" type="ORF">GSI_09443</name>
</gene>
<dbReference type="Gene3D" id="3.90.1200.10">
    <property type="match status" value="1"/>
</dbReference>
<dbReference type="Proteomes" id="UP000230002">
    <property type="component" value="Unassembled WGS sequence"/>
</dbReference>
<name>A0A2G8S6K4_9APHY</name>
<proteinExistence type="predicted"/>
<dbReference type="PANTHER" id="PTHR21310">
    <property type="entry name" value="AMINOGLYCOSIDE PHOSPHOTRANSFERASE-RELATED-RELATED"/>
    <property type="match status" value="1"/>
</dbReference>
<evidence type="ECO:0000313" key="3">
    <source>
        <dbReference type="Proteomes" id="UP000230002"/>
    </source>
</evidence>
<sequence length="334" mass="38096">MAGERGYKNLNTSVLRQISKVLEQDSEADIESVLHKFSASYAALRRAVHERQVKRTAVQDTLKLREEHESELSSAIVRRVLSGTVIWAQRSRAVIQVGENVAVKVTDDLNHDEYDVLQYLEQHIPSIPAPRPLGLINIGPISLMFMTIIPGDTLETRWQSLSVEAKGRIRRILDDHLATLRRLSLPPGSTFGTPSGRHLCKDVRRDERLSASSIYSESQFNDFLLDAPGSRAAPSYKHWLRSMLRTDHRILFTHADFHPRNIMVVIEADGTVELSGILDWEASGFYPEYWEQLKSLNTRSVKDTSDWWDYLPPSILGYDQEVMLDRVIETTVVY</sequence>
<dbReference type="InterPro" id="IPR051678">
    <property type="entry name" value="AGP_Transferase"/>
</dbReference>
<evidence type="ECO:0000259" key="1">
    <source>
        <dbReference type="Pfam" id="PF01636"/>
    </source>
</evidence>
<dbReference type="STRING" id="1077348.A0A2G8S6K4"/>
<dbReference type="EMBL" id="AYKW01000023">
    <property type="protein sequence ID" value="PIL29391.1"/>
    <property type="molecule type" value="Genomic_DNA"/>
</dbReference>
<evidence type="ECO:0000313" key="2">
    <source>
        <dbReference type="EMBL" id="PIL29391.1"/>
    </source>
</evidence>
<dbReference type="AlphaFoldDB" id="A0A2G8S6K4"/>
<dbReference type="Pfam" id="PF01636">
    <property type="entry name" value="APH"/>
    <property type="match status" value="1"/>
</dbReference>
<comment type="caution">
    <text evidence="2">The sequence shown here is derived from an EMBL/GenBank/DDBJ whole genome shotgun (WGS) entry which is preliminary data.</text>
</comment>
<feature type="domain" description="Aminoglycoside phosphotransferase" evidence="1">
    <location>
        <begin position="110"/>
        <end position="287"/>
    </location>
</feature>
<dbReference type="CDD" id="cd05120">
    <property type="entry name" value="APH_ChoK_like"/>
    <property type="match status" value="1"/>
</dbReference>
<accession>A0A2G8S6K4</accession>